<accession>W7I0S4</accession>
<keyword evidence="1" id="KW-0732">Signal</keyword>
<name>W7I0S4_9PEZI</name>
<dbReference type="Gene3D" id="1.20.1170.10">
    <property type="match status" value="1"/>
</dbReference>
<evidence type="ECO:0008006" key="4">
    <source>
        <dbReference type="Google" id="ProtNLM"/>
    </source>
</evidence>
<feature type="chain" id="PRO_5004893623" description="Enterotoxin" evidence="1">
    <location>
        <begin position="22"/>
        <end position="462"/>
    </location>
</feature>
<dbReference type="SUPFAM" id="SSF58100">
    <property type="entry name" value="Bacterial hemolysins"/>
    <property type="match status" value="1"/>
</dbReference>
<organism evidence="2 3">
    <name type="scientific">Drechslerella stenobrocha 248</name>
    <dbReference type="NCBI Taxonomy" id="1043628"/>
    <lineage>
        <taxon>Eukaryota</taxon>
        <taxon>Fungi</taxon>
        <taxon>Dikarya</taxon>
        <taxon>Ascomycota</taxon>
        <taxon>Pezizomycotina</taxon>
        <taxon>Orbiliomycetes</taxon>
        <taxon>Orbiliales</taxon>
        <taxon>Orbiliaceae</taxon>
        <taxon>Drechslerella</taxon>
    </lineage>
</organism>
<keyword evidence="3" id="KW-1185">Reference proteome</keyword>
<protein>
    <recommendedName>
        <fullName evidence="4">Enterotoxin</fullName>
    </recommendedName>
</protein>
<sequence length="462" mass="51849">MVVLRKVFSVLALCAVANTAAVPNRNRSEIYIRTPQEQDLVDGLLETPLVFGQSNPDKANPEGSFLFSNPAYYALQRYVYNGMQLSKSKRVFESTYNKDQFNEAVGNTNVYDLTLLTFVKINQHCTSFWTNTVGQMSLFAENISLFGRNAGKIYTEMSNRLDIMASIPPDTRATDSAWMSSVVDVYNYAERLQKQMAIAHNQSQLLLKNINNFRAETINDMSNLGQVDRHLNTSNASIYKRVAEHNKDVAHLKSQTESAQIDYDEASRKVSIGKRAYAWIWPIGTIVYLSLSPKWRGEMSAAELRKKAALDELKQTEVSLQTFIQVTDDLKILDMQTDSVLEYIDEAVGLLGNASDAFSHMSASLSAIMVELESESHATNPATIRPNWFSDQSFRMSLLASSEHWAEVYTSAGAFKSNAAITIVPLAEAIELYEQKSEGVFQAWGASSLGRRRVFSMPQLKW</sequence>
<dbReference type="AlphaFoldDB" id="W7I0S4"/>
<dbReference type="CDD" id="cd22656">
    <property type="entry name" value="ClyA_Cry6Aa-like"/>
    <property type="match status" value="1"/>
</dbReference>
<proteinExistence type="predicted"/>
<evidence type="ECO:0000313" key="3">
    <source>
        <dbReference type="Proteomes" id="UP000024837"/>
    </source>
</evidence>
<dbReference type="Proteomes" id="UP000024837">
    <property type="component" value="Unassembled WGS sequence"/>
</dbReference>
<dbReference type="EMBL" id="KI966421">
    <property type="protein sequence ID" value="EWC46097.1"/>
    <property type="molecule type" value="Genomic_DNA"/>
</dbReference>
<evidence type="ECO:0000256" key="1">
    <source>
        <dbReference type="SAM" id="SignalP"/>
    </source>
</evidence>
<gene>
    <name evidence="2" type="ORF">DRE_04671</name>
</gene>
<evidence type="ECO:0000313" key="2">
    <source>
        <dbReference type="EMBL" id="EWC46097.1"/>
    </source>
</evidence>
<reference evidence="2 3" key="1">
    <citation type="submission" date="2013-05" db="EMBL/GenBank/DDBJ databases">
        <title>Drechslerella stenobrocha genome reveals carnivorous origination and mechanical trapping mechanism of predatory fungi.</title>
        <authorList>
            <person name="Liu X."/>
            <person name="Zhang W."/>
            <person name="Liu K."/>
        </authorList>
    </citation>
    <scope>NUCLEOTIDE SEQUENCE [LARGE SCALE GENOMIC DNA]</scope>
    <source>
        <strain evidence="2 3">248</strain>
    </source>
</reference>
<dbReference type="HOGENOM" id="CLU_591859_0_0_1"/>
<feature type="signal peptide" evidence="1">
    <location>
        <begin position="1"/>
        <end position="21"/>
    </location>
</feature>
<dbReference type="OrthoDB" id="5290644at2759"/>